<dbReference type="Proteomes" id="UP000186817">
    <property type="component" value="Unassembled WGS sequence"/>
</dbReference>
<accession>A0A1Q9C871</accession>
<comment type="caution">
    <text evidence="2">The sequence shown here is derived from an EMBL/GenBank/DDBJ whole genome shotgun (WGS) entry which is preliminary data.</text>
</comment>
<name>A0A1Q9C871_SYMMI</name>
<dbReference type="EMBL" id="LSRX01001530">
    <property type="protein sequence ID" value="OLP79067.1"/>
    <property type="molecule type" value="Genomic_DNA"/>
</dbReference>
<protein>
    <submittedName>
        <fullName evidence="2">Uncharacterized protein</fullName>
    </submittedName>
</protein>
<evidence type="ECO:0000256" key="1">
    <source>
        <dbReference type="SAM" id="MobiDB-lite"/>
    </source>
</evidence>
<proteinExistence type="predicted"/>
<feature type="compositionally biased region" description="Polar residues" evidence="1">
    <location>
        <begin position="140"/>
        <end position="153"/>
    </location>
</feature>
<gene>
    <name evidence="2" type="ORF">AK812_SmicGene40698</name>
</gene>
<organism evidence="2 3">
    <name type="scientific">Symbiodinium microadriaticum</name>
    <name type="common">Dinoflagellate</name>
    <name type="synonym">Zooxanthella microadriatica</name>
    <dbReference type="NCBI Taxonomy" id="2951"/>
    <lineage>
        <taxon>Eukaryota</taxon>
        <taxon>Sar</taxon>
        <taxon>Alveolata</taxon>
        <taxon>Dinophyceae</taxon>
        <taxon>Suessiales</taxon>
        <taxon>Symbiodiniaceae</taxon>
        <taxon>Symbiodinium</taxon>
    </lineage>
</organism>
<sequence length="153" mass="16332">MNGISFAEFESSSFDNLYSNGFANAKHLDEVGKQLARVKPGDWASKALSEATVPRIQAVPAQTEQTRVVRPAKDPARHNGLSRALSAHQQQQVPLNDMGVMPGSRGVDPAAHAWRPSQEAHARAQNAPTAAAVEAPRVAPSSNQGAFVGWKSN</sequence>
<evidence type="ECO:0000313" key="3">
    <source>
        <dbReference type="Proteomes" id="UP000186817"/>
    </source>
</evidence>
<evidence type="ECO:0000313" key="2">
    <source>
        <dbReference type="EMBL" id="OLP79067.1"/>
    </source>
</evidence>
<dbReference type="OMA" id="HAWRPSQ"/>
<dbReference type="OrthoDB" id="415612at2759"/>
<keyword evidence="3" id="KW-1185">Reference proteome</keyword>
<dbReference type="AlphaFoldDB" id="A0A1Q9C871"/>
<feature type="region of interest" description="Disordered" evidence="1">
    <location>
        <begin position="62"/>
        <end position="153"/>
    </location>
</feature>
<reference evidence="2 3" key="1">
    <citation type="submission" date="2016-02" db="EMBL/GenBank/DDBJ databases">
        <title>Genome analysis of coral dinoflagellate symbionts highlights evolutionary adaptations to a symbiotic lifestyle.</title>
        <authorList>
            <person name="Aranda M."/>
            <person name="Li Y."/>
            <person name="Liew Y.J."/>
            <person name="Baumgarten S."/>
            <person name="Simakov O."/>
            <person name="Wilson M."/>
            <person name="Piel J."/>
            <person name="Ashoor H."/>
            <person name="Bougouffa S."/>
            <person name="Bajic V.B."/>
            <person name="Ryu T."/>
            <person name="Ravasi T."/>
            <person name="Bayer T."/>
            <person name="Micklem G."/>
            <person name="Kim H."/>
            <person name="Bhak J."/>
            <person name="Lajeunesse T.C."/>
            <person name="Voolstra C.R."/>
        </authorList>
    </citation>
    <scope>NUCLEOTIDE SEQUENCE [LARGE SCALE GENOMIC DNA]</scope>
    <source>
        <strain evidence="2 3">CCMP2467</strain>
    </source>
</reference>